<dbReference type="SUPFAM" id="SSF88723">
    <property type="entry name" value="PIN domain-like"/>
    <property type="match status" value="1"/>
</dbReference>
<dbReference type="Gene3D" id="3.40.50.1010">
    <property type="entry name" value="5'-nuclease"/>
    <property type="match status" value="1"/>
</dbReference>
<evidence type="ECO:0000313" key="9">
    <source>
        <dbReference type="Proteomes" id="UP001139068"/>
    </source>
</evidence>
<feature type="binding site" evidence="6">
    <location>
        <position position="5"/>
    </location>
    <ligand>
        <name>Mg(2+)</name>
        <dbReference type="ChEBI" id="CHEBI:18420"/>
    </ligand>
</feature>
<name>A0ABS9YUV7_9MYCO</name>
<dbReference type="CDD" id="cd09873">
    <property type="entry name" value="PIN_Pae0151-like"/>
    <property type="match status" value="1"/>
</dbReference>
<keyword evidence="9" id="KW-1185">Reference proteome</keyword>
<dbReference type="PANTHER" id="PTHR35901">
    <property type="entry name" value="RIBONUCLEASE VAPC3"/>
    <property type="match status" value="1"/>
</dbReference>
<keyword evidence="3 6" id="KW-0479">Metal-binding</keyword>
<dbReference type="PANTHER" id="PTHR35901:SF1">
    <property type="entry name" value="EXONUCLEASE VAPC9"/>
    <property type="match status" value="1"/>
</dbReference>
<dbReference type="EC" id="3.1.-.-" evidence="6"/>
<dbReference type="InterPro" id="IPR044153">
    <property type="entry name" value="PIN_Pae0151-like"/>
</dbReference>
<evidence type="ECO:0000256" key="5">
    <source>
        <dbReference type="ARBA" id="ARBA00022842"/>
    </source>
</evidence>
<evidence type="ECO:0000256" key="6">
    <source>
        <dbReference type="HAMAP-Rule" id="MF_00265"/>
    </source>
</evidence>
<proteinExistence type="inferred from homology"/>
<keyword evidence="6" id="KW-0800">Toxin</keyword>
<keyword evidence="5 6" id="KW-0460">Magnesium</keyword>
<dbReference type="Pfam" id="PF01850">
    <property type="entry name" value="PIN"/>
    <property type="match status" value="1"/>
</dbReference>
<accession>A0ABS9YUV7</accession>
<dbReference type="HAMAP" id="MF_00265">
    <property type="entry name" value="VapC_Nob1"/>
    <property type="match status" value="1"/>
</dbReference>
<dbReference type="InterPro" id="IPR029060">
    <property type="entry name" value="PIN-like_dom_sf"/>
</dbReference>
<comment type="similarity">
    <text evidence="6">Belongs to the PINc/VapC protein family.</text>
</comment>
<dbReference type="InterPro" id="IPR051619">
    <property type="entry name" value="TypeII_TA_RNase_PINc/VapC"/>
</dbReference>
<organism evidence="8 9">
    <name type="scientific">Candidatus Mycolicibacterium alkanivorans</name>
    <dbReference type="NCBI Taxonomy" id="2954114"/>
    <lineage>
        <taxon>Bacteria</taxon>
        <taxon>Bacillati</taxon>
        <taxon>Actinomycetota</taxon>
        <taxon>Actinomycetes</taxon>
        <taxon>Mycobacteriales</taxon>
        <taxon>Mycobacteriaceae</taxon>
        <taxon>Mycolicibacterium</taxon>
    </lineage>
</organism>
<evidence type="ECO:0000256" key="4">
    <source>
        <dbReference type="ARBA" id="ARBA00022801"/>
    </source>
</evidence>
<dbReference type="InterPro" id="IPR022907">
    <property type="entry name" value="VapC_family"/>
</dbReference>
<keyword evidence="2 6" id="KW-0540">Nuclease</keyword>
<dbReference type="RefSeq" id="WP_243071013.1">
    <property type="nucleotide sequence ID" value="NZ_JAIVFL010000001.1"/>
</dbReference>
<reference evidence="8" key="1">
    <citation type="journal article" date="2022" name="ISME J.">
        <title>Identification of active gaseous-alkane degraders at natural gas seeps.</title>
        <authorList>
            <person name="Farhan Ul Haque M."/>
            <person name="Hernandez M."/>
            <person name="Crombie A.T."/>
            <person name="Murrell J.C."/>
        </authorList>
    </citation>
    <scope>NUCLEOTIDE SEQUENCE</scope>
    <source>
        <strain evidence="8">ANDR5</strain>
    </source>
</reference>
<comment type="function">
    <text evidence="6">Toxic component of a toxin-antitoxin (TA) system. An RNase.</text>
</comment>
<evidence type="ECO:0000313" key="8">
    <source>
        <dbReference type="EMBL" id="MCI4674599.1"/>
    </source>
</evidence>
<protein>
    <recommendedName>
        <fullName evidence="6">Ribonuclease VapC</fullName>
        <shortName evidence="6">RNase VapC</shortName>
        <ecNumber evidence="6">3.1.-.-</ecNumber>
    </recommendedName>
    <alternativeName>
        <fullName evidence="6">Toxin VapC</fullName>
    </alternativeName>
</protein>
<keyword evidence="1 6" id="KW-1277">Toxin-antitoxin system</keyword>
<dbReference type="Proteomes" id="UP001139068">
    <property type="component" value="Unassembled WGS sequence"/>
</dbReference>
<evidence type="ECO:0000256" key="2">
    <source>
        <dbReference type="ARBA" id="ARBA00022722"/>
    </source>
</evidence>
<comment type="caution">
    <text evidence="8">The sequence shown here is derived from an EMBL/GenBank/DDBJ whole genome shotgun (WGS) entry which is preliminary data.</text>
</comment>
<gene>
    <name evidence="6" type="primary">vapC</name>
    <name evidence="8" type="ORF">K9U37_06590</name>
</gene>
<evidence type="ECO:0000256" key="3">
    <source>
        <dbReference type="ARBA" id="ARBA00022723"/>
    </source>
</evidence>
<evidence type="ECO:0000259" key="7">
    <source>
        <dbReference type="Pfam" id="PF01850"/>
    </source>
</evidence>
<keyword evidence="4 6" id="KW-0378">Hydrolase</keyword>
<evidence type="ECO:0000256" key="1">
    <source>
        <dbReference type="ARBA" id="ARBA00022649"/>
    </source>
</evidence>
<sequence>MIVVDASVVAVALADDGPDGVKVREVLSGQTLVAPELIDLEIVSVLRRQVRARSMVPRRAELALLDLAELPMKRAAHRPLLARCWELRASVTAYDAAYVALAEALEVVLVTADRRVARAPGIRCPVEIIS</sequence>
<dbReference type="EMBL" id="JAIVFL010000001">
    <property type="protein sequence ID" value="MCI4674599.1"/>
    <property type="molecule type" value="Genomic_DNA"/>
</dbReference>
<feature type="binding site" evidence="6">
    <location>
        <position position="95"/>
    </location>
    <ligand>
        <name>Mg(2+)</name>
        <dbReference type="ChEBI" id="CHEBI:18420"/>
    </ligand>
</feature>
<comment type="cofactor">
    <cofactor evidence="6">
        <name>Mg(2+)</name>
        <dbReference type="ChEBI" id="CHEBI:18420"/>
    </cofactor>
</comment>
<feature type="domain" description="PIN" evidence="7">
    <location>
        <begin position="2"/>
        <end position="120"/>
    </location>
</feature>
<dbReference type="InterPro" id="IPR002716">
    <property type="entry name" value="PIN_dom"/>
</dbReference>